<reference evidence="3" key="1">
    <citation type="journal article" date="2022" name="Plant J.">
        <title>Strategies of tolerance reflected in two North American maple genomes.</title>
        <authorList>
            <person name="McEvoy S.L."/>
            <person name="Sezen U.U."/>
            <person name="Trouern-Trend A."/>
            <person name="McMahon S.M."/>
            <person name="Schaberg P.G."/>
            <person name="Yang J."/>
            <person name="Wegrzyn J.L."/>
            <person name="Swenson N.G."/>
        </authorList>
    </citation>
    <scope>NUCLEOTIDE SEQUENCE</scope>
    <source>
        <strain evidence="3">91603</strain>
    </source>
</reference>
<gene>
    <name evidence="3" type="ORF">LWI28_019255</name>
</gene>
<dbReference type="Proteomes" id="UP001064489">
    <property type="component" value="Chromosome 5"/>
</dbReference>
<feature type="region of interest" description="Disordered" evidence="1">
    <location>
        <begin position="71"/>
        <end position="119"/>
    </location>
</feature>
<dbReference type="Pfam" id="PF14223">
    <property type="entry name" value="Retrotran_gag_2"/>
    <property type="match status" value="1"/>
</dbReference>
<keyword evidence="4" id="KW-1185">Reference proteome</keyword>
<evidence type="ECO:0000313" key="3">
    <source>
        <dbReference type="EMBL" id="KAI9177785.1"/>
    </source>
</evidence>
<organism evidence="3 4">
    <name type="scientific">Acer negundo</name>
    <name type="common">Box elder</name>
    <dbReference type="NCBI Taxonomy" id="4023"/>
    <lineage>
        <taxon>Eukaryota</taxon>
        <taxon>Viridiplantae</taxon>
        <taxon>Streptophyta</taxon>
        <taxon>Embryophyta</taxon>
        <taxon>Tracheophyta</taxon>
        <taxon>Spermatophyta</taxon>
        <taxon>Magnoliopsida</taxon>
        <taxon>eudicotyledons</taxon>
        <taxon>Gunneridae</taxon>
        <taxon>Pentapetalae</taxon>
        <taxon>rosids</taxon>
        <taxon>malvids</taxon>
        <taxon>Sapindales</taxon>
        <taxon>Sapindaceae</taxon>
        <taxon>Hippocastanoideae</taxon>
        <taxon>Acereae</taxon>
        <taxon>Acer</taxon>
    </lineage>
</organism>
<feature type="compositionally biased region" description="Basic and acidic residues" evidence="1">
    <location>
        <begin position="71"/>
        <end position="83"/>
    </location>
</feature>
<name>A0AAD5IUV0_ACENE</name>
<comment type="caution">
    <text evidence="3">The sequence shown here is derived from an EMBL/GenBank/DDBJ whole genome shotgun (WGS) entry which is preliminary data.</text>
</comment>
<evidence type="ECO:0000313" key="4">
    <source>
        <dbReference type="Proteomes" id="UP001064489"/>
    </source>
</evidence>
<dbReference type="AlphaFoldDB" id="A0AAD5IUV0"/>
<protein>
    <recommendedName>
        <fullName evidence="2">Retrovirus-related Pol polyprotein from transposon TNT 1-94-like beta-barrel domain-containing protein</fullName>
    </recommendedName>
</protein>
<accession>A0AAD5IUV0</accession>
<dbReference type="PANTHER" id="PTHR47592">
    <property type="entry name" value="PBF68 PROTEIN"/>
    <property type="match status" value="1"/>
</dbReference>
<dbReference type="EMBL" id="JAJSOW010000102">
    <property type="protein sequence ID" value="KAI9177785.1"/>
    <property type="molecule type" value="Genomic_DNA"/>
</dbReference>
<proteinExistence type="predicted"/>
<reference evidence="3" key="2">
    <citation type="submission" date="2023-02" db="EMBL/GenBank/DDBJ databases">
        <authorList>
            <person name="Swenson N.G."/>
            <person name="Wegrzyn J.L."/>
            <person name="Mcevoy S.L."/>
        </authorList>
    </citation>
    <scope>NUCLEOTIDE SEQUENCE</scope>
    <source>
        <strain evidence="3">91603</strain>
        <tissue evidence="3">Leaf</tissue>
    </source>
</reference>
<feature type="domain" description="Retrovirus-related Pol polyprotein from transposon TNT 1-94-like beta-barrel" evidence="2">
    <location>
        <begin position="176"/>
        <end position="252"/>
    </location>
</feature>
<dbReference type="InterPro" id="IPR054722">
    <property type="entry name" value="PolX-like_BBD"/>
</dbReference>
<sequence length="319" mass="36566">MIDEKPILSQTHELQIIVNKLRVLKIELPKSVQVGAIIVKLPQSWKGYRKRILHKSKEMSFKNIQKHLRIEEERSRDKNDDSYAGHSKANAVNKPNHSNKHKEKFLGPKKDHRKFKKSQNYKKNRGCSVCGKPRHYAWDCKFRKKQDEEAKVNAIEEDIVATVSEINVVHGKVQDWWYDTCATIHVSYDRSLFKTYGEVMDEQEIQMGNEGRSKVVGKRSVDLVFTSRKKVTLTNVLHVPEMNRNVVSGDLLGKPGIKFVYEPGKLILSKNGVFIGKGYSCDRMVKLCTIENVNNKITPSANMIDSISLWHGILAQLKG</sequence>
<evidence type="ECO:0000259" key="2">
    <source>
        <dbReference type="Pfam" id="PF22936"/>
    </source>
</evidence>
<feature type="compositionally biased region" description="Basic residues" evidence="1">
    <location>
        <begin position="110"/>
        <end position="119"/>
    </location>
</feature>
<dbReference type="PANTHER" id="PTHR47592:SF31">
    <property type="entry name" value="ZINC FINGER, CCHC-TYPE-RELATED"/>
    <property type="match status" value="1"/>
</dbReference>
<evidence type="ECO:0000256" key="1">
    <source>
        <dbReference type="SAM" id="MobiDB-lite"/>
    </source>
</evidence>
<dbReference type="Pfam" id="PF22936">
    <property type="entry name" value="Pol_BBD"/>
    <property type="match status" value="1"/>
</dbReference>